<evidence type="ECO:0000313" key="3">
    <source>
        <dbReference type="Proteomes" id="UP000316855"/>
    </source>
</evidence>
<feature type="transmembrane region" description="Helical" evidence="1">
    <location>
        <begin position="195"/>
        <end position="213"/>
    </location>
</feature>
<feature type="transmembrane region" description="Helical" evidence="1">
    <location>
        <begin position="312"/>
        <end position="332"/>
    </location>
</feature>
<dbReference type="OrthoDB" id="290156at2"/>
<reference evidence="2 3" key="1">
    <citation type="submission" date="2019-02" db="EMBL/GenBank/DDBJ databases">
        <title>Deep-cultivation of Planctomycetes and their phenomic and genomic characterization uncovers novel biology.</title>
        <authorList>
            <person name="Wiegand S."/>
            <person name="Jogler M."/>
            <person name="Boedeker C."/>
            <person name="Pinto D."/>
            <person name="Vollmers J."/>
            <person name="Rivas-Marin E."/>
            <person name="Kohn T."/>
            <person name="Peeters S.H."/>
            <person name="Heuer A."/>
            <person name="Rast P."/>
            <person name="Oberbeckmann S."/>
            <person name="Bunk B."/>
            <person name="Jeske O."/>
            <person name="Meyerdierks A."/>
            <person name="Storesund J.E."/>
            <person name="Kallscheuer N."/>
            <person name="Luecker S."/>
            <person name="Lage O.M."/>
            <person name="Pohl T."/>
            <person name="Merkel B.J."/>
            <person name="Hornburger P."/>
            <person name="Mueller R.-W."/>
            <person name="Bruemmer F."/>
            <person name="Labrenz M."/>
            <person name="Spormann A.M."/>
            <person name="Op den Camp H."/>
            <person name="Overmann J."/>
            <person name="Amann R."/>
            <person name="Jetten M.S.M."/>
            <person name="Mascher T."/>
            <person name="Medema M.H."/>
            <person name="Devos D.P."/>
            <person name="Kaster A.-K."/>
            <person name="Ovreas L."/>
            <person name="Rohde M."/>
            <person name="Galperin M.Y."/>
            <person name="Jogler C."/>
        </authorList>
    </citation>
    <scope>NUCLEOTIDE SEQUENCE [LARGE SCALE GENOMIC DNA]</scope>
    <source>
        <strain evidence="2 3">Pan161</strain>
    </source>
</reference>
<keyword evidence="3" id="KW-1185">Reference proteome</keyword>
<protein>
    <submittedName>
        <fullName evidence="2">Uncharacterized protein</fullName>
    </submittedName>
</protein>
<keyword evidence="1" id="KW-1133">Transmembrane helix</keyword>
<feature type="transmembrane region" description="Helical" evidence="1">
    <location>
        <begin position="410"/>
        <end position="432"/>
    </location>
</feature>
<feature type="transmembrane region" description="Helical" evidence="1">
    <location>
        <begin position="465"/>
        <end position="484"/>
    </location>
</feature>
<evidence type="ECO:0000256" key="1">
    <source>
        <dbReference type="SAM" id="Phobius"/>
    </source>
</evidence>
<proteinExistence type="predicted"/>
<accession>A0A517VMA6</accession>
<keyword evidence="1" id="KW-0472">Membrane</keyword>
<feature type="transmembrane region" description="Helical" evidence="1">
    <location>
        <begin position="439"/>
        <end position="459"/>
    </location>
</feature>
<feature type="transmembrane region" description="Helical" evidence="1">
    <location>
        <begin position="491"/>
        <end position="512"/>
    </location>
</feature>
<name>A0A517VMA6_9PLAN</name>
<dbReference type="EMBL" id="CP036343">
    <property type="protein sequence ID" value="QDT94105.1"/>
    <property type="molecule type" value="Genomic_DNA"/>
</dbReference>
<dbReference type="AlphaFoldDB" id="A0A517VMA6"/>
<sequence>MTDGLLRVTKYSLRLLWPIGLVLAGFLVLAPLVLGLLCRVVFGLFPYALYQSSEIHLLFLGVSWFLFLGLCFGELQQIQRMMPQMPVRSVEIVSGPILSTMGITLVCYLLTNVFYRLLYFDENWLREYWPVTGPTLFLMTLVMVVHSAYWNLQPIGFIRILFWSGFGLGMLYWLLTRYFPQGLNGPLFPWTQVTLSELATMLLVNVIAWIVAVRSFASVRCGTTVHSWMWERVTAFLSSFKHRTLRKENIGFPSAWSAVSRLYWLDSCRTLTLIIALLGCLVFFINLSSYLYHASQGKVELDPNMSPMFGLSALFSIQAAIVILFGGLINSLSTRNYSQMKGYLAGVPLSDRELSAVLLRCILKCVILSLLFVVILGLGGSYIAFVLSQGTDVIRQCWQSVVTFESKSELLITAGYALLAYWIFVANSISLFWLNSTCFAGNLILLLPLLLVASIFGIFYPVFGFVLLLLFVGLSWSATVIAYIQAYRARLIGVQVIWLAALFCLIVPAFYWNFWSYNELPTKLFQSSLLVFTVLPFATIPLAVSWNRHR</sequence>
<gene>
    <name evidence="2" type="ORF">Pan161_57980</name>
</gene>
<dbReference type="RefSeq" id="WP_145232041.1">
    <property type="nucleotide sequence ID" value="NZ_CP036343.1"/>
</dbReference>
<dbReference type="Proteomes" id="UP000316855">
    <property type="component" value="Chromosome"/>
</dbReference>
<dbReference type="KEGG" id="gax:Pan161_57980"/>
<organism evidence="2 3">
    <name type="scientific">Gimesia algae</name>
    <dbReference type="NCBI Taxonomy" id="2527971"/>
    <lineage>
        <taxon>Bacteria</taxon>
        <taxon>Pseudomonadati</taxon>
        <taxon>Planctomycetota</taxon>
        <taxon>Planctomycetia</taxon>
        <taxon>Planctomycetales</taxon>
        <taxon>Planctomycetaceae</taxon>
        <taxon>Gimesia</taxon>
    </lineage>
</organism>
<keyword evidence="1" id="KW-0812">Transmembrane</keyword>
<feature type="transmembrane region" description="Helical" evidence="1">
    <location>
        <begin position="55"/>
        <end position="72"/>
    </location>
</feature>
<feature type="transmembrane region" description="Helical" evidence="1">
    <location>
        <begin position="92"/>
        <end position="111"/>
    </location>
</feature>
<feature type="transmembrane region" description="Helical" evidence="1">
    <location>
        <begin position="524"/>
        <end position="544"/>
    </location>
</feature>
<feature type="transmembrane region" description="Helical" evidence="1">
    <location>
        <begin position="361"/>
        <end position="385"/>
    </location>
</feature>
<feature type="transmembrane region" description="Helical" evidence="1">
    <location>
        <begin position="131"/>
        <end position="150"/>
    </location>
</feature>
<feature type="transmembrane region" description="Helical" evidence="1">
    <location>
        <begin position="271"/>
        <end position="292"/>
    </location>
</feature>
<feature type="transmembrane region" description="Helical" evidence="1">
    <location>
        <begin position="21"/>
        <end position="49"/>
    </location>
</feature>
<feature type="transmembrane region" description="Helical" evidence="1">
    <location>
        <begin position="157"/>
        <end position="175"/>
    </location>
</feature>
<evidence type="ECO:0000313" key="2">
    <source>
        <dbReference type="EMBL" id="QDT94105.1"/>
    </source>
</evidence>